<keyword evidence="4" id="KW-1185">Reference proteome</keyword>
<sequence length="565" mass="60247">MTAIPPNSPAAPGSVAPPADEGPVLRIGQVQGNGERSPLEGQVVVVEGVVTGNFGSGLGGFFIQDDGDGDASTSDGLLVMPAAENLPPVRAGQRVRVRGHVTEDKADNPRGTMTVLRATRIDARGAGEVAATKLSAPPMDWEALEGMRVQVEATLTLNGTDARFGETLASFDGRLWTPTELAEPGSERIKQVEADNARRRIVLDDASNRRDPDKLWYLPQGEVRGGSTTTGAEGIVDQRHGGWRLQLIEPLRVAAAPRGEAPQVAGNVRVAVFNLENMFNGDGHGGGFPTSRGARTPQQLEAQTAKLVATLRALNPDIAALMELENDGYGPESSIAQFVAALNADGSDWRFIDTGAGPGIDTIRVGLIYRASKVAPVGKFAVLEGGPFGERSRVPLAQAFRRGDDGQPFTVVANHFKSKGCSEAEGLDRDQGDGQGCWNALRVDSARRLDAWLKTDPTGSGGRAVVVGDFNSYAMEDPLRYLRDAGWQDAFVVAGVQEPYSFMHEGRLGRLDHALLSPALAKSLRGAAEWHSNADESRRHGYAQGNEAGPWRSSDHDPMLLGFDL</sequence>
<comment type="caution">
    <text evidence="3">The sequence shown here is derived from an EMBL/GenBank/DDBJ whole genome shotgun (WGS) entry which is preliminary data.</text>
</comment>
<dbReference type="InterPro" id="IPR005135">
    <property type="entry name" value="Endo/exonuclease/phosphatase"/>
</dbReference>
<evidence type="ECO:0000313" key="4">
    <source>
        <dbReference type="Proteomes" id="UP000673447"/>
    </source>
</evidence>
<proteinExistence type="predicted"/>
<dbReference type="PANTHER" id="PTHR42834:SF1">
    <property type="entry name" value="ENDONUCLEASE_EXONUCLEASE_PHOSPHATASE FAMILY PROTEIN (AFU_ORTHOLOGUE AFUA_3G09210)"/>
    <property type="match status" value="1"/>
</dbReference>
<dbReference type="Gene3D" id="3.60.10.10">
    <property type="entry name" value="Endonuclease/exonuclease/phosphatase"/>
    <property type="match status" value="1"/>
</dbReference>
<keyword evidence="3" id="KW-0255">Endonuclease</keyword>
<reference evidence="3" key="1">
    <citation type="journal article" date="2016" name="Int. J. Syst. Evol. Microbiol.">
        <title>Pseudoxanthomonas helianthi sp. nov., isolated from roots of Jerusalem artichoke (Helianthus tuberosus).</title>
        <authorList>
            <person name="Kittiwongwattana C."/>
            <person name="Thawai C."/>
        </authorList>
    </citation>
    <scope>NUCLEOTIDE SEQUENCE</scope>
    <source>
        <strain evidence="3">110414</strain>
    </source>
</reference>
<dbReference type="NCBIfam" id="NF033681">
    <property type="entry name" value="ExeM_NucH_DNase"/>
    <property type="match status" value="1"/>
</dbReference>
<gene>
    <name evidence="3" type="ORF">J5837_05785</name>
</gene>
<feature type="region of interest" description="Disordered" evidence="1">
    <location>
        <begin position="535"/>
        <end position="555"/>
    </location>
</feature>
<dbReference type="Proteomes" id="UP000673447">
    <property type="component" value="Unassembled WGS sequence"/>
</dbReference>
<dbReference type="Pfam" id="PF03372">
    <property type="entry name" value="Exo_endo_phos"/>
    <property type="match status" value="1"/>
</dbReference>
<evidence type="ECO:0000256" key="1">
    <source>
        <dbReference type="SAM" id="MobiDB-lite"/>
    </source>
</evidence>
<organism evidence="3 4">
    <name type="scientific">Pseudoxanthomonas helianthi</name>
    <dbReference type="NCBI Taxonomy" id="1453541"/>
    <lineage>
        <taxon>Bacteria</taxon>
        <taxon>Pseudomonadati</taxon>
        <taxon>Pseudomonadota</taxon>
        <taxon>Gammaproteobacteria</taxon>
        <taxon>Lysobacterales</taxon>
        <taxon>Lysobacteraceae</taxon>
        <taxon>Pseudoxanthomonas</taxon>
    </lineage>
</organism>
<dbReference type="InterPro" id="IPR047971">
    <property type="entry name" value="ExeM-like"/>
</dbReference>
<protein>
    <submittedName>
        <fullName evidence="3">ExeM/NucH family extracellular endonuclease</fullName>
    </submittedName>
</protein>
<dbReference type="PANTHER" id="PTHR42834">
    <property type="entry name" value="ENDONUCLEASE/EXONUCLEASE/PHOSPHATASE FAMILY PROTEIN (AFU_ORTHOLOGUE AFUA_3G09210)"/>
    <property type="match status" value="1"/>
</dbReference>
<dbReference type="InterPro" id="IPR036691">
    <property type="entry name" value="Endo/exonu/phosph_ase_sf"/>
</dbReference>
<dbReference type="SUPFAM" id="SSF56219">
    <property type="entry name" value="DNase I-like"/>
    <property type="match status" value="1"/>
</dbReference>
<reference evidence="3" key="2">
    <citation type="submission" date="2021-03" db="EMBL/GenBank/DDBJ databases">
        <authorList>
            <person name="Cao W."/>
        </authorList>
    </citation>
    <scope>NUCLEOTIDE SEQUENCE</scope>
    <source>
        <strain evidence="3">110414</strain>
    </source>
</reference>
<dbReference type="GO" id="GO:0004519">
    <property type="term" value="F:endonuclease activity"/>
    <property type="evidence" value="ECO:0007669"/>
    <property type="project" value="UniProtKB-KW"/>
</dbReference>
<feature type="domain" description="Endonuclease/exonuclease/phosphatase" evidence="2">
    <location>
        <begin position="294"/>
        <end position="556"/>
    </location>
</feature>
<keyword evidence="3" id="KW-0378">Hydrolase</keyword>
<keyword evidence="3" id="KW-0540">Nuclease</keyword>
<dbReference type="CDD" id="cd04486">
    <property type="entry name" value="YhcR_OBF_like"/>
    <property type="match status" value="1"/>
</dbReference>
<dbReference type="EMBL" id="JAGKTC010000001">
    <property type="protein sequence ID" value="MBP3983935.1"/>
    <property type="molecule type" value="Genomic_DNA"/>
</dbReference>
<evidence type="ECO:0000259" key="2">
    <source>
        <dbReference type="Pfam" id="PF03372"/>
    </source>
</evidence>
<name>A0A940X3D4_9GAMM</name>
<evidence type="ECO:0000313" key="3">
    <source>
        <dbReference type="EMBL" id="MBP3983935.1"/>
    </source>
</evidence>
<dbReference type="AlphaFoldDB" id="A0A940X3D4"/>
<feature type="region of interest" description="Disordered" evidence="1">
    <location>
        <begin position="1"/>
        <end position="22"/>
    </location>
</feature>
<feature type="compositionally biased region" description="Low complexity" evidence="1">
    <location>
        <begin position="10"/>
        <end position="19"/>
    </location>
</feature>
<accession>A0A940X3D4</accession>
<dbReference type="CDD" id="cd10283">
    <property type="entry name" value="MnuA_DNase1-like"/>
    <property type="match status" value="1"/>
</dbReference>